<geneLocation type="plasmid" evidence="4 5">
    <name>unnamed1</name>
</geneLocation>
<evidence type="ECO:0000313" key="4">
    <source>
        <dbReference type="EMBL" id="QHW35424.1"/>
    </source>
</evidence>
<proteinExistence type="inferred from homology"/>
<accession>A0A6C0PA22</accession>
<name>A0A6C0PA22_9BACL</name>
<comment type="similarity">
    <text evidence="1">Belongs to the peptidase A24 family.</text>
</comment>
<organism evidence="4 5">
    <name type="scientific">Paenibacillus rhizovicinus</name>
    <dbReference type="NCBI Taxonomy" id="2704463"/>
    <lineage>
        <taxon>Bacteria</taxon>
        <taxon>Bacillati</taxon>
        <taxon>Bacillota</taxon>
        <taxon>Bacilli</taxon>
        <taxon>Bacillales</taxon>
        <taxon>Paenibacillaceae</taxon>
        <taxon>Paenibacillus</taxon>
    </lineage>
</organism>
<feature type="transmembrane region" description="Helical" evidence="2">
    <location>
        <begin position="150"/>
        <end position="180"/>
    </location>
</feature>
<dbReference type="RefSeq" id="WP_162645571.1">
    <property type="nucleotide sequence ID" value="NZ_CP048287.1"/>
</dbReference>
<keyword evidence="2" id="KW-1133">Transmembrane helix</keyword>
<keyword evidence="4" id="KW-0614">Plasmid</keyword>
<evidence type="ECO:0000256" key="1">
    <source>
        <dbReference type="ARBA" id="ARBA00005801"/>
    </source>
</evidence>
<gene>
    <name evidence="4" type="ORF">GZH47_31490</name>
</gene>
<evidence type="ECO:0000256" key="2">
    <source>
        <dbReference type="SAM" id="Phobius"/>
    </source>
</evidence>
<reference evidence="4 5" key="1">
    <citation type="submission" date="2020-02" db="EMBL/GenBank/DDBJ databases">
        <title>Paenibacillus sp. nov., isolated from rhizosphere soil of tomato.</title>
        <authorList>
            <person name="Weon H.-Y."/>
            <person name="Lee S.A."/>
        </authorList>
    </citation>
    <scope>NUCLEOTIDE SEQUENCE [LARGE SCALE GENOMIC DNA]</scope>
    <source>
        <strain evidence="4 5">14171R-81</strain>
        <plasmid evidence="4 5">unnamed1</plasmid>
    </source>
</reference>
<feature type="transmembrane region" description="Helical" evidence="2">
    <location>
        <begin position="6"/>
        <end position="24"/>
    </location>
</feature>
<feature type="transmembrane region" description="Helical" evidence="2">
    <location>
        <begin position="86"/>
        <end position="103"/>
    </location>
</feature>
<feature type="domain" description="Prepilin type IV endopeptidase peptidase" evidence="3">
    <location>
        <begin position="67"/>
        <end position="174"/>
    </location>
</feature>
<dbReference type="InterPro" id="IPR050882">
    <property type="entry name" value="Prepilin_peptidase/N-MTase"/>
</dbReference>
<evidence type="ECO:0000313" key="5">
    <source>
        <dbReference type="Proteomes" id="UP000479114"/>
    </source>
</evidence>
<keyword evidence="5" id="KW-1185">Reference proteome</keyword>
<dbReference type="Gene3D" id="1.20.120.1220">
    <property type="match status" value="1"/>
</dbReference>
<dbReference type="GO" id="GO:0004190">
    <property type="term" value="F:aspartic-type endopeptidase activity"/>
    <property type="evidence" value="ECO:0007669"/>
    <property type="project" value="InterPro"/>
</dbReference>
<feature type="transmembrane region" description="Helical" evidence="2">
    <location>
        <begin position="36"/>
        <end position="55"/>
    </location>
</feature>
<sequence length="218" mass="24164">MRPYFIFSFAVALGFWIGGYLRHLSPRIPLLCHPSSPLMARLAMATTIGLTVLFVDYSKEWLIAIPFAAALIMICFLDFRYKIIPDFITLPGILIVTALRSWIHPLPFLNYIIAAIVGAGIFYAIALMMQLSKGSNSIGGGDIKLLFLTGLVLGIKLSILAFALFCLAGMITGIIIVLSGKYRRDMLIPFGPFIACSTLVCYLWGSHFESWIIGKMLY</sequence>
<feature type="transmembrane region" description="Helical" evidence="2">
    <location>
        <begin position="109"/>
        <end position="129"/>
    </location>
</feature>
<feature type="transmembrane region" description="Helical" evidence="2">
    <location>
        <begin position="186"/>
        <end position="205"/>
    </location>
</feature>
<dbReference type="InterPro" id="IPR000045">
    <property type="entry name" value="Prepilin_IV_endopep_pep"/>
</dbReference>
<dbReference type="PANTHER" id="PTHR30487">
    <property type="entry name" value="TYPE 4 PREPILIN-LIKE PROTEINS LEADER PEPTIDE-PROCESSING ENZYME"/>
    <property type="match status" value="1"/>
</dbReference>
<dbReference type="Proteomes" id="UP000479114">
    <property type="component" value="Plasmid unnamed1"/>
</dbReference>
<dbReference type="GO" id="GO:0006465">
    <property type="term" value="P:signal peptide processing"/>
    <property type="evidence" value="ECO:0007669"/>
    <property type="project" value="TreeGrafter"/>
</dbReference>
<dbReference type="Pfam" id="PF01478">
    <property type="entry name" value="Peptidase_A24"/>
    <property type="match status" value="1"/>
</dbReference>
<feature type="transmembrane region" description="Helical" evidence="2">
    <location>
        <begin position="61"/>
        <end position="79"/>
    </location>
</feature>
<keyword evidence="2" id="KW-0472">Membrane</keyword>
<keyword evidence="2" id="KW-0812">Transmembrane</keyword>
<dbReference type="KEGG" id="prz:GZH47_31490"/>
<evidence type="ECO:0000259" key="3">
    <source>
        <dbReference type="Pfam" id="PF01478"/>
    </source>
</evidence>
<protein>
    <submittedName>
        <fullName evidence="4">Prepilin peptidase</fullName>
    </submittedName>
</protein>
<dbReference type="PANTHER" id="PTHR30487:SF0">
    <property type="entry name" value="PREPILIN LEADER PEPTIDASE_N-METHYLTRANSFERASE-RELATED"/>
    <property type="match status" value="1"/>
</dbReference>
<dbReference type="AlphaFoldDB" id="A0A6C0PA22"/>
<dbReference type="EMBL" id="CP048287">
    <property type="protein sequence ID" value="QHW35424.1"/>
    <property type="molecule type" value="Genomic_DNA"/>
</dbReference>
<dbReference type="GO" id="GO:0005886">
    <property type="term" value="C:plasma membrane"/>
    <property type="evidence" value="ECO:0007669"/>
    <property type="project" value="TreeGrafter"/>
</dbReference>